<feature type="compositionally biased region" description="Basic and acidic residues" evidence="1">
    <location>
        <begin position="163"/>
        <end position="172"/>
    </location>
</feature>
<organism evidence="2 3">
    <name type="scientific">Lactuca virosa</name>
    <dbReference type="NCBI Taxonomy" id="75947"/>
    <lineage>
        <taxon>Eukaryota</taxon>
        <taxon>Viridiplantae</taxon>
        <taxon>Streptophyta</taxon>
        <taxon>Embryophyta</taxon>
        <taxon>Tracheophyta</taxon>
        <taxon>Spermatophyta</taxon>
        <taxon>Magnoliopsida</taxon>
        <taxon>eudicotyledons</taxon>
        <taxon>Gunneridae</taxon>
        <taxon>Pentapetalae</taxon>
        <taxon>asterids</taxon>
        <taxon>campanulids</taxon>
        <taxon>Asterales</taxon>
        <taxon>Asteraceae</taxon>
        <taxon>Cichorioideae</taxon>
        <taxon>Cichorieae</taxon>
        <taxon>Lactucinae</taxon>
        <taxon>Lactuca</taxon>
    </lineage>
</organism>
<feature type="region of interest" description="Disordered" evidence="1">
    <location>
        <begin position="163"/>
        <end position="201"/>
    </location>
</feature>
<proteinExistence type="predicted"/>
<keyword evidence="3" id="KW-1185">Reference proteome</keyword>
<name>A0AAU9LNM8_9ASTR</name>
<gene>
    <name evidence="2" type="ORF">LVIROSA_LOCUS3414</name>
</gene>
<sequence>MKDWLKKGVLIGESHSLDHMANLHTLGIIKEETKYLGGLKLAIHFRWSAEAKEYLEDKNRWQDWFKWLVMADQFHQDYERVAWLKITGVPLQLWEENNFSIIASRYGKVLNPFDGISNRRDYSMGKVSVLTSTRRWINDEIIVNSNGCEFKVGVVEYTDDRSPFKPAPFDKVDDSEEEDDNTEGISETWMEEEMEEPEEGEIRSLNTVKTDTQPTNHQSPAVPAAVALSPATKSVNGRIEKSPTSASLDPSYEKTCNVALTNLNAGTTFKVPNVDSRSNQECDAYIPINGPPVTYTLGPLENLVPLGCFGPFPNNTMPLSFTSQQAQNNELHSNSNSGGGPKHKKKEK</sequence>
<evidence type="ECO:0000313" key="2">
    <source>
        <dbReference type="EMBL" id="CAH1415580.1"/>
    </source>
</evidence>
<comment type="caution">
    <text evidence="2">The sequence shown here is derived from an EMBL/GenBank/DDBJ whole genome shotgun (WGS) entry which is preliminary data.</text>
</comment>
<dbReference type="EMBL" id="CAKMRJ010000001">
    <property type="protein sequence ID" value="CAH1415580.1"/>
    <property type="molecule type" value="Genomic_DNA"/>
</dbReference>
<feature type="compositionally biased region" description="Acidic residues" evidence="1">
    <location>
        <begin position="173"/>
        <end position="182"/>
    </location>
</feature>
<feature type="compositionally biased region" description="Acidic residues" evidence="1">
    <location>
        <begin position="189"/>
        <end position="199"/>
    </location>
</feature>
<dbReference type="PANTHER" id="PTHR34427">
    <property type="entry name" value="DUF4283 DOMAIN PROTEIN"/>
    <property type="match status" value="1"/>
</dbReference>
<evidence type="ECO:0000256" key="1">
    <source>
        <dbReference type="SAM" id="MobiDB-lite"/>
    </source>
</evidence>
<dbReference type="PANTHER" id="PTHR34427:SF5">
    <property type="entry name" value="DUF4283 DOMAIN-CONTAINING PROTEIN"/>
    <property type="match status" value="1"/>
</dbReference>
<accession>A0AAU9LNM8</accession>
<feature type="region of interest" description="Disordered" evidence="1">
    <location>
        <begin position="325"/>
        <end position="348"/>
    </location>
</feature>
<evidence type="ECO:0008006" key="4">
    <source>
        <dbReference type="Google" id="ProtNLM"/>
    </source>
</evidence>
<feature type="compositionally biased region" description="Polar residues" evidence="1">
    <location>
        <begin position="325"/>
        <end position="336"/>
    </location>
</feature>
<dbReference type="Proteomes" id="UP001157418">
    <property type="component" value="Unassembled WGS sequence"/>
</dbReference>
<evidence type="ECO:0000313" key="3">
    <source>
        <dbReference type="Proteomes" id="UP001157418"/>
    </source>
</evidence>
<reference evidence="2 3" key="1">
    <citation type="submission" date="2022-01" db="EMBL/GenBank/DDBJ databases">
        <authorList>
            <person name="Xiong W."/>
            <person name="Schranz E."/>
        </authorList>
    </citation>
    <scope>NUCLEOTIDE SEQUENCE [LARGE SCALE GENOMIC DNA]</scope>
</reference>
<dbReference type="AlphaFoldDB" id="A0AAU9LNM8"/>
<protein>
    <recommendedName>
        <fullName evidence="4">DUF4283 domain-containing protein</fullName>
    </recommendedName>
</protein>